<feature type="non-terminal residue" evidence="2">
    <location>
        <position position="196"/>
    </location>
</feature>
<proteinExistence type="predicted"/>
<comment type="caution">
    <text evidence="2">The sequence shown here is derived from an EMBL/GenBank/DDBJ whole genome shotgun (WGS) entry which is preliminary data.</text>
</comment>
<keyword evidence="3" id="KW-1185">Reference proteome</keyword>
<dbReference type="Proteomes" id="UP001175228">
    <property type="component" value="Unassembled WGS sequence"/>
</dbReference>
<feature type="compositionally biased region" description="Polar residues" evidence="1">
    <location>
        <begin position="12"/>
        <end position="25"/>
    </location>
</feature>
<organism evidence="2 3">
    <name type="scientific">Armillaria luteobubalina</name>
    <dbReference type="NCBI Taxonomy" id="153913"/>
    <lineage>
        <taxon>Eukaryota</taxon>
        <taxon>Fungi</taxon>
        <taxon>Dikarya</taxon>
        <taxon>Basidiomycota</taxon>
        <taxon>Agaricomycotina</taxon>
        <taxon>Agaricomycetes</taxon>
        <taxon>Agaricomycetidae</taxon>
        <taxon>Agaricales</taxon>
        <taxon>Marasmiineae</taxon>
        <taxon>Physalacriaceae</taxon>
        <taxon>Armillaria</taxon>
    </lineage>
</organism>
<protein>
    <submittedName>
        <fullName evidence="2">Uncharacterized protein</fullName>
    </submittedName>
</protein>
<reference evidence="2" key="1">
    <citation type="submission" date="2023-06" db="EMBL/GenBank/DDBJ databases">
        <authorList>
            <consortium name="Lawrence Berkeley National Laboratory"/>
            <person name="Ahrendt S."/>
            <person name="Sahu N."/>
            <person name="Indic B."/>
            <person name="Wong-Bajracharya J."/>
            <person name="Merenyi Z."/>
            <person name="Ke H.-M."/>
            <person name="Monk M."/>
            <person name="Kocsube S."/>
            <person name="Drula E."/>
            <person name="Lipzen A."/>
            <person name="Balint B."/>
            <person name="Henrissat B."/>
            <person name="Andreopoulos B."/>
            <person name="Martin F.M."/>
            <person name="Harder C.B."/>
            <person name="Rigling D."/>
            <person name="Ford K.L."/>
            <person name="Foster G.D."/>
            <person name="Pangilinan J."/>
            <person name="Papanicolaou A."/>
            <person name="Barry K."/>
            <person name="LaButti K."/>
            <person name="Viragh M."/>
            <person name="Koriabine M."/>
            <person name="Yan M."/>
            <person name="Riley R."/>
            <person name="Champramary S."/>
            <person name="Plett K.L."/>
            <person name="Tsai I.J."/>
            <person name="Slot J."/>
            <person name="Sipos G."/>
            <person name="Plett J."/>
            <person name="Nagy L.G."/>
            <person name="Grigoriev I.V."/>
        </authorList>
    </citation>
    <scope>NUCLEOTIDE SEQUENCE</scope>
    <source>
        <strain evidence="2">HWK02</strain>
    </source>
</reference>
<gene>
    <name evidence="2" type="ORF">EDD18DRAFT_1162290</name>
</gene>
<evidence type="ECO:0000313" key="3">
    <source>
        <dbReference type="Proteomes" id="UP001175228"/>
    </source>
</evidence>
<dbReference type="AlphaFoldDB" id="A0AA39Q7Y1"/>
<accession>A0AA39Q7Y1</accession>
<feature type="region of interest" description="Disordered" evidence="1">
    <location>
        <begin position="1"/>
        <end position="82"/>
    </location>
</feature>
<sequence length="196" mass="21668">DAGDNEDVEGCNSMSTRQLPVGSQRSLRDPSENGDGPSTTTVSNVPHLAGIEEGPVSSSANRSFLGDQPHAPEPVGPNAPLIVPWVPTRQRSRCGLTSSSSPSTHNDPCWTARRTAFILATRCRTGERETIHTFSQLRSQRRRRCGYASPSSLNSSNLHWCPQWRGSDDRGSIGDLSQCWSSPRWRRDLLSDRRRD</sequence>
<name>A0AA39Q7Y1_9AGAR</name>
<dbReference type="EMBL" id="JAUEPU010000013">
    <property type="protein sequence ID" value="KAK0497454.1"/>
    <property type="molecule type" value="Genomic_DNA"/>
</dbReference>
<evidence type="ECO:0000313" key="2">
    <source>
        <dbReference type="EMBL" id="KAK0497454.1"/>
    </source>
</evidence>
<evidence type="ECO:0000256" key="1">
    <source>
        <dbReference type="SAM" id="MobiDB-lite"/>
    </source>
</evidence>